<keyword evidence="3 4" id="KW-0788">Thiol protease</keyword>
<dbReference type="PIRSF" id="PIRSF005700">
    <property type="entry name" value="PepC"/>
    <property type="match status" value="1"/>
</dbReference>
<dbReference type="InterPro" id="IPR004134">
    <property type="entry name" value="Peptidase_C1B"/>
</dbReference>
<keyword evidence="1 4" id="KW-0645">Protease</keyword>
<keyword evidence="2 4" id="KW-0378">Hydrolase</keyword>
<dbReference type="GO" id="GO:0006508">
    <property type="term" value="P:proteolysis"/>
    <property type="evidence" value="ECO:0007669"/>
    <property type="project" value="UniProtKB-KW"/>
</dbReference>
<dbReference type="PROSITE" id="PS00139">
    <property type="entry name" value="THIOL_PROTEASE_CYS"/>
    <property type="match status" value="1"/>
</dbReference>
<organism evidence="7 8">
    <name type="scientific">Candidatus Fusicatenibacter merdavium</name>
    <dbReference type="NCBI Taxonomy" id="2838600"/>
    <lineage>
        <taxon>Bacteria</taxon>
        <taxon>Bacillati</taxon>
        <taxon>Bacillota</taxon>
        <taxon>Clostridia</taxon>
        <taxon>Lachnospirales</taxon>
        <taxon>Lachnospiraceae</taxon>
        <taxon>Fusicatenibacter</taxon>
    </lineage>
</organism>
<dbReference type="PANTHER" id="PTHR10363">
    <property type="entry name" value="BLEOMYCIN HYDROLASE"/>
    <property type="match status" value="1"/>
</dbReference>
<name>A0A9D1XAU1_9FIRM</name>
<dbReference type="SUPFAM" id="SSF54001">
    <property type="entry name" value="Cysteine proteinases"/>
    <property type="match status" value="1"/>
</dbReference>
<feature type="region of interest" description="Disordered" evidence="6">
    <location>
        <begin position="425"/>
        <end position="445"/>
    </location>
</feature>
<dbReference type="InterPro" id="IPR038765">
    <property type="entry name" value="Papain-like_cys_pep_sf"/>
</dbReference>
<evidence type="ECO:0000256" key="4">
    <source>
        <dbReference type="PIRNR" id="PIRNR005700"/>
    </source>
</evidence>
<dbReference type="GO" id="GO:0009636">
    <property type="term" value="P:response to toxic substance"/>
    <property type="evidence" value="ECO:0007669"/>
    <property type="project" value="TreeGrafter"/>
</dbReference>
<gene>
    <name evidence="7" type="ORF">H9734_00560</name>
</gene>
<dbReference type="CDD" id="cd00585">
    <property type="entry name" value="Peptidase_C1B"/>
    <property type="match status" value="1"/>
</dbReference>
<feature type="active site" evidence="5">
    <location>
        <position position="386"/>
    </location>
</feature>
<protein>
    <recommendedName>
        <fullName evidence="4">Aminopeptidase</fullName>
    </recommendedName>
</protein>
<feature type="active site" evidence="5">
    <location>
        <position position="72"/>
    </location>
</feature>
<dbReference type="InterPro" id="IPR025660">
    <property type="entry name" value="Pept_his_AS"/>
</dbReference>
<evidence type="ECO:0000313" key="8">
    <source>
        <dbReference type="Proteomes" id="UP000886890"/>
    </source>
</evidence>
<dbReference type="GO" id="GO:0070005">
    <property type="term" value="F:cysteine-type aminopeptidase activity"/>
    <property type="evidence" value="ECO:0007669"/>
    <property type="project" value="InterPro"/>
</dbReference>
<proteinExistence type="inferred from homology"/>
<evidence type="ECO:0000256" key="5">
    <source>
        <dbReference type="PIRSR" id="PIRSR005700-1"/>
    </source>
</evidence>
<keyword evidence="4" id="KW-0031">Aminopeptidase</keyword>
<reference evidence="7" key="2">
    <citation type="submission" date="2021-04" db="EMBL/GenBank/DDBJ databases">
        <authorList>
            <person name="Gilroy R."/>
        </authorList>
    </citation>
    <scope>NUCLEOTIDE SEQUENCE</scope>
    <source>
        <strain evidence="7">CHK183-1962</strain>
    </source>
</reference>
<comment type="caution">
    <text evidence="7">The sequence shown here is derived from an EMBL/GenBank/DDBJ whole genome shotgun (WGS) entry which is preliminary data.</text>
</comment>
<dbReference type="GO" id="GO:0005737">
    <property type="term" value="C:cytoplasm"/>
    <property type="evidence" value="ECO:0007669"/>
    <property type="project" value="TreeGrafter"/>
</dbReference>
<reference evidence="7" key="1">
    <citation type="journal article" date="2021" name="PeerJ">
        <title>Extensive microbial diversity within the chicken gut microbiome revealed by metagenomics and culture.</title>
        <authorList>
            <person name="Gilroy R."/>
            <person name="Ravi A."/>
            <person name="Getino M."/>
            <person name="Pursley I."/>
            <person name="Horton D.L."/>
            <person name="Alikhan N.F."/>
            <person name="Baker D."/>
            <person name="Gharbi K."/>
            <person name="Hall N."/>
            <person name="Watson M."/>
            <person name="Adriaenssens E.M."/>
            <person name="Foster-Nyarko E."/>
            <person name="Jarju S."/>
            <person name="Secka A."/>
            <person name="Antonio M."/>
            <person name="Oren A."/>
            <person name="Chaudhuri R.R."/>
            <person name="La Ragione R."/>
            <person name="Hildebrand F."/>
            <person name="Pallen M.J."/>
        </authorList>
    </citation>
    <scope>NUCLEOTIDE SEQUENCE</scope>
    <source>
        <strain evidence="7">CHK183-1962</strain>
    </source>
</reference>
<dbReference type="PANTHER" id="PTHR10363:SF2">
    <property type="entry name" value="BLEOMYCIN HYDROLASE"/>
    <property type="match status" value="1"/>
</dbReference>
<evidence type="ECO:0000256" key="1">
    <source>
        <dbReference type="ARBA" id="ARBA00022670"/>
    </source>
</evidence>
<accession>A0A9D1XAU1</accession>
<dbReference type="PROSITE" id="PS00639">
    <property type="entry name" value="THIOL_PROTEASE_HIS"/>
    <property type="match status" value="1"/>
</dbReference>
<evidence type="ECO:0000313" key="7">
    <source>
        <dbReference type="EMBL" id="HIX76083.1"/>
    </source>
</evidence>
<dbReference type="InterPro" id="IPR000169">
    <property type="entry name" value="Pept_cys_AS"/>
</dbReference>
<dbReference type="Gene3D" id="3.90.70.10">
    <property type="entry name" value="Cysteine proteinases"/>
    <property type="match status" value="1"/>
</dbReference>
<comment type="similarity">
    <text evidence="4">Belongs to the peptidase C1 family.</text>
</comment>
<evidence type="ECO:0000256" key="3">
    <source>
        <dbReference type="ARBA" id="ARBA00022807"/>
    </source>
</evidence>
<evidence type="ECO:0000256" key="2">
    <source>
        <dbReference type="ARBA" id="ARBA00022801"/>
    </source>
</evidence>
<dbReference type="Pfam" id="PF03051">
    <property type="entry name" value="Peptidase_C1_2"/>
    <property type="match status" value="1"/>
</dbReference>
<dbReference type="EMBL" id="DXEK01000009">
    <property type="protein sequence ID" value="HIX76083.1"/>
    <property type="molecule type" value="Genomic_DNA"/>
</dbReference>
<sequence>MNTFQGISTEQLQDCEESYASSPLCRAMTNALFNTSVNDAAFCHAGLAQAQHAFSVELATLPVTNQKASGRCWIFAALNVLREVTAKKCNIEQFELSQNYVAFWDKFEKANYMLESVISLADRPTDDRVLCQVLSTGVQDGGQWDMFVNLVEKYGVVPKTAMEETFQSSNTRAMNKLLNTKLRKSAVILKKAAAEGKDVQAMKAEMLKDVYKFLCMCFGCPPKTFDFEYVDKDKQYHIVHNLTPKTFYDEYIGLNLHEDYVSIINSPTADKPFGKTYTVDYIGNVAEGAPIRYYNIPMDTFRSLIVRQLSDGEPVWFGSDVGHMGDRERGIWSTDCYDYAGTFGMDFAMTKEERLDYRESAMNHAMVITGVNLDENGQPTKWKIENSWSDEHGKKGYYLMSADWFDQFVYQAVVNKKYLTEEQQKEASAEPVHLSPWDPMGTLAD</sequence>
<dbReference type="GO" id="GO:0043418">
    <property type="term" value="P:homocysteine catabolic process"/>
    <property type="evidence" value="ECO:0007669"/>
    <property type="project" value="TreeGrafter"/>
</dbReference>
<dbReference type="AlphaFoldDB" id="A0A9D1XAU1"/>
<evidence type="ECO:0000256" key="6">
    <source>
        <dbReference type="SAM" id="MobiDB-lite"/>
    </source>
</evidence>
<dbReference type="Proteomes" id="UP000886890">
    <property type="component" value="Unassembled WGS sequence"/>
</dbReference>
<feature type="active site" evidence="5">
    <location>
        <position position="364"/>
    </location>
</feature>